<gene>
    <name evidence="2" type="ORF">CBOVIS_LOCUS7063</name>
</gene>
<dbReference type="GO" id="GO:0017171">
    <property type="term" value="F:serine hydrolase activity"/>
    <property type="evidence" value="ECO:0007669"/>
    <property type="project" value="TreeGrafter"/>
</dbReference>
<evidence type="ECO:0000259" key="1">
    <source>
        <dbReference type="Pfam" id="PF12697"/>
    </source>
</evidence>
<comment type="caution">
    <text evidence="2">The sequence shown here is derived from an EMBL/GenBank/DDBJ whole genome shotgun (WGS) entry which is preliminary data.</text>
</comment>
<dbReference type="PANTHER" id="PTHR46331:SF2">
    <property type="entry name" value="VALACYCLOVIR HYDROLASE"/>
    <property type="match status" value="1"/>
</dbReference>
<dbReference type="Gene3D" id="3.40.50.1820">
    <property type="entry name" value="alpha/beta hydrolase"/>
    <property type="match status" value="1"/>
</dbReference>
<dbReference type="Pfam" id="PF12697">
    <property type="entry name" value="Abhydrolase_6"/>
    <property type="match status" value="1"/>
</dbReference>
<organism evidence="2 3">
    <name type="scientific">Caenorhabditis bovis</name>
    <dbReference type="NCBI Taxonomy" id="2654633"/>
    <lineage>
        <taxon>Eukaryota</taxon>
        <taxon>Metazoa</taxon>
        <taxon>Ecdysozoa</taxon>
        <taxon>Nematoda</taxon>
        <taxon>Chromadorea</taxon>
        <taxon>Rhabditida</taxon>
        <taxon>Rhabditina</taxon>
        <taxon>Rhabditomorpha</taxon>
        <taxon>Rhabditoidea</taxon>
        <taxon>Rhabditidae</taxon>
        <taxon>Peloderinae</taxon>
        <taxon>Caenorhabditis</taxon>
    </lineage>
</organism>
<dbReference type="InterPro" id="IPR000073">
    <property type="entry name" value="AB_hydrolase_1"/>
</dbReference>
<accession>A0A8S1ELS9</accession>
<dbReference type="AlphaFoldDB" id="A0A8S1ELS9"/>
<evidence type="ECO:0000313" key="2">
    <source>
        <dbReference type="EMBL" id="CAB3404788.1"/>
    </source>
</evidence>
<proteinExistence type="predicted"/>
<dbReference type="OrthoDB" id="19657at2759"/>
<protein>
    <recommendedName>
        <fullName evidence="1">AB hydrolase-1 domain-containing protein</fullName>
    </recommendedName>
</protein>
<dbReference type="SUPFAM" id="SSF53474">
    <property type="entry name" value="alpha/beta-Hydrolases"/>
    <property type="match status" value="1"/>
</dbReference>
<dbReference type="EMBL" id="CADEPM010000004">
    <property type="protein sequence ID" value="CAB3404788.1"/>
    <property type="molecule type" value="Genomic_DNA"/>
</dbReference>
<keyword evidence="3" id="KW-1185">Reference proteome</keyword>
<name>A0A8S1ELS9_9PELO</name>
<dbReference type="Proteomes" id="UP000494206">
    <property type="component" value="Unassembled WGS sequence"/>
</dbReference>
<dbReference type="PANTHER" id="PTHR46331">
    <property type="entry name" value="VALACYCLOVIR HYDROLASE"/>
    <property type="match status" value="1"/>
</dbReference>
<feature type="domain" description="AB hydrolase-1" evidence="1">
    <location>
        <begin position="33"/>
        <end position="253"/>
    </location>
</feature>
<reference evidence="2 3" key="1">
    <citation type="submission" date="2020-04" db="EMBL/GenBank/DDBJ databases">
        <authorList>
            <person name="Laetsch R D."/>
            <person name="Stevens L."/>
            <person name="Kumar S."/>
            <person name="Blaxter L. M."/>
        </authorList>
    </citation>
    <scope>NUCLEOTIDE SEQUENCE [LARGE SCALE GENOMIC DNA]</scope>
</reference>
<evidence type="ECO:0000313" key="3">
    <source>
        <dbReference type="Proteomes" id="UP000494206"/>
    </source>
</evidence>
<sequence>MAESDYVEGHEFIIDMNIGYCKYGHGPLNVLCICGAVGCYKKDWPLAVLQHFSPDLVTMICIDPPGYGTSRPPDRKQEVNRCMKDADYCLGLMEALKLEPFTVMGWSEGARTAVHVAAKGGKDRVNRLILLASGTRVNKLGALAFKGMRETNHWLADARKPYLAHYSNEFLREQWAALCDVVDQVHTYCGGRFPSDLALPRIKCKTLIMNGGMDRFCCDVNTTYLPVLKDLAKVEIHAQGGHDFYHKYPKWFSAKILEFLQSS</sequence>
<dbReference type="InterPro" id="IPR029058">
    <property type="entry name" value="AB_hydrolase_fold"/>
</dbReference>